<evidence type="ECO:0000313" key="6">
    <source>
        <dbReference type="Proteomes" id="UP001596364"/>
    </source>
</evidence>
<dbReference type="PRINTS" id="PR00778">
    <property type="entry name" value="HTHARSR"/>
</dbReference>
<evidence type="ECO:0000259" key="4">
    <source>
        <dbReference type="PROSITE" id="PS50987"/>
    </source>
</evidence>
<dbReference type="NCBIfam" id="NF033788">
    <property type="entry name" value="HTH_metalloreg"/>
    <property type="match status" value="1"/>
</dbReference>
<name>A0ABW1XNP1_9ALTE</name>
<sequence length="96" mass="10813">MNDVYRALSDPTRRKILELLKVREKSAGELADHFDMSKPAMSKHFTVLKSADLVYSRREGNQIYYGLNLSVLQEALMGLMQAFDLGKSGSKDSENS</sequence>
<evidence type="ECO:0000313" key="5">
    <source>
        <dbReference type="EMBL" id="MFC6441652.1"/>
    </source>
</evidence>
<dbReference type="Pfam" id="PF01022">
    <property type="entry name" value="HTH_5"/>
    <property type="match status" value="1"/>
</dbReference>
<keyword evidence="3" id="KW-0804">Transcription</keyword>
<proteinExistence type="predicted"/>
<reference evidence="6" key="1">
    <citation type="journal article" date="2019" name="Int. J. Syst. Evol. Microbiol.">
        <title>The Global Catalogue of Microorganisms (GCM) 10K type strain sequencing project: providing services to taxonomists for standard genome sequencing and annotation.</title>
        <authorList>
            <consortium name="The Broad Institute Genomics Platform"/>
            <consortium name="The Broad Institute Genome Sequencing Center for Infectious Disease"/>
            <person name="Wu L."/>
            <person name="Ma J."/>
        </authorList>
    </citation>
    <scope>NUCLEOTIDE SEQUENCE [LARGE SCALE GENOMIC DNA]</scope>
    <source>
        <strain evidence="6">CGMCC 1.16031</strain>
    </source>
</reference>
<dbReference type="InterPro" id="IPR051081">
    <property type="entry name" value="HTH_MetalResp_TranReg"/>
</dbReference>
<keyword evidence="2" id="KW-0238">DNA-binding</keyword>
<dbReference type="SMART" id="SM00418">
    <property type="entry name" value="HTH_ARSR"/>
    <property type="match status" value="1"/>
</dbReference>
<gene>
    <name evidence="5" type="ORF">ACFP85_15975</name>
</gene>
<dbReference type="InterPro" id="IPR036388">
    <property type="entry name" value="WH-like_DNA-bd_sf"/>
</dbReference>
<dbReference type="Gene3D" id="1.10.10.10">
    <property type="entry name" value="Winged helix-like DNA-binding domain superfamily/Winged helix DNA-binding domain"/>
    <property type="match status" value="1"/>
</dbReference>
<dbReference type="PANTHER" id="PTHR33154">
    <property type="entry name" value="TRANSCRIPTIONAL REGULATOR, ARSR FAMILY"/>
    <property type="match status" value="1"/>
</dbReference>
<dbReference type="PANTHER" id="PTHR33154:SF33">
    <property type="entry name" value="TRANSCRIPTIONAL REPRESSOR SDPR"/>
    <property type="match status" value="1"/>
</dbReference>
<dbReference type="EMBL" id="JBHSUS010000001">
    <property type="protein sequence ID" value="MFC6441652.1"/>
    <property type="molecule type" value="Genomic_DNA"/>
</dbReference>
<feature type="domain" description="HTH arsR-type" evidence="4">
    <location>
        <begin position="1"/>
        <end position="87"/>
    </location>
</feature>
<dbReference type="CDD" id="cd00090">
    <property type="entry name" value="HTH_ARSR"/>
    <property type="match status" value="1"/>
</dbReference>
<keyword evidence="1" id="KW-0805">Transcription regulation</keyword>
<dbReference type="PROSITE" id="PS50987">
    <property type="entry name" value="HTH_ARSR_2"/>
    <property type="match status" value="1"/>
</dbReference>
<dbReference type="InterPro" id="IPR047796">
    <property type="entry name" value="SdpR-like_repress"/>
</dbReference>
<dbReference type="InterPro" id="IPR001845">
    <property type="entry name" value="HTH_ArsR_DNA-bd_dom"/>
</dbReference>
<organism evidence="5 6">
    <name type="scientific">Pseudobowmanella zhangzhouensis</name>
    <dbReference type="NCBI Taxonomy" id="1537679"/>
    <lineage>
        <taxon>Bacteria</taxon>
        <taxon>Pseudomonadati</taxon>
        <taxon>Pseudomonadota</taxon>
        <taxon>Gammaproteobacteria</taxon>
        <taxon>Alteromonadales</taxon>
        <taxon>Alteromonadaceae</taxon>
    </lineage>
</organism>
<dbReference type="RefSeq" id="WP_131257591.1">
    <property type="nucleotide sequence ID" value="NZ_JBHSUS010000001.1"/>
</dbReference>
<evidence type="ECO:0000256" key="2">
    <source>
        <dbReference type="ARBA" id="ARBA00023125"/>
    </source>
</evidence>
<dbReference type="InterPro" id="IPR011991">
    <property type="entry name" value="ArsR-like_HTH"/>
</dbReference>
<comment type="caution">
    <text evidence="5">The sequence shown here is derived from an EMBL/GenBank/DDBJ whole genome shotgun (WGS) entry which is preliminary data.</text>
</comment>
<dbReference type="SUPFAM" id="SSF46785">
    <property type="entry name" value="Winged helix' DNA-binding domain"/>
    <property type="match status" value="1"/>
</dbReference>
<accession>A0ABW1XNP1</accession>
<dbReference type="NCBIfam" id="NF033789">
    <property type="entry name" value="repress_SdpR"/>
    <property type="match status" value="1"/>
</dbReference>
<evidence type="ECO:0000256" key="3">
    <source>
        <dbReference type="ARBA" id="ARBA00023163"/>
    </source>
</evidence>
<dbReference type="InterPro" id="IPR036390">
    <property type="entry name" value="WH_DNA-bd_sf"/>
</dbReference>
<evidence type="ECO:0000256" key="1">
    <source>
        <dbReference type="ARBA" id="ARBA00023015"/>
    </source>
</evidence>
<dbReference type="Proteomes" id="UP001596364">
    <property type="component" value="Unassembled WGS sequence"/>
</dbReference>
<protein>
    <submittedName>
        <fullName evidence="5">Autorepressor SdpR family transcription factor</fullName>
    </submittedName>
</protein>
<keyword evidence="6" id="KW-1185">Reference proteome</keyword>